<dbReference type="EMBL" id="JAMRDG010000001">
    <property type="protein sequence ID" value="KAJ3705372.1"/>
    <property type="molecule type" value="Genomic_DNA"/>
</dbReference>
<comment type="caution">
    <text evidence="2">The sequence shown here is derived from an EMBL/GenBank/DDBJ whole genome shotgun (WGS) entry which is preliminary data.</text>
</comment>
<dbReference type="GO" id="GO:0043531">
    <property type="term" value="F:ADP binding"/>
    <property type="evidence" value="ECO:0007669"/>
    <property type="project" value="InterPro"/>
</dbReference>
<dbReference type="GO" id="GO:0006952">
    <property type="term" value="P:defense response"/>
    <property type="evidence" value="ECO:0007669"/>
    <property type="project" value="InterPro"/>
</dbReference>
<accession>A0AAD6EY00</accession>
<dbReference type="PANTHER" id="PTHR23155">
    <property type="entry name" value="DISEASE RESISTANCE PROTEIN RP"/>
    <property type="match status" value="1"/>
</dbReference>
<name>A0AAD6EY00_9POAL</name>
<dbReference type="SUPFAM" id="SSF52058">
    <property type="entry name" value="L domain-like"/>
    <property type="match status" value="1"/>
</dbReference>
<dbReference type="InterPro" id="IPR032675">
    <property type="entry name" value="LRR_dom_sf"/>
</dbReference>
<protein>
    <recommendedName>
        <fullName evidence="1">NB-ARC domain-containing protein</fullName>
    </recommendedName>
</protein>
<reference evidence="2 3" key="1">
    <citation type="journal article" date="2022" name="Cell">
        <title>Repeat-based holocentromeres influence genome architecture and karyotype evolution.</title>
        <authorList>
            <person name="Hofstatter P.G."/>
            <person name="Thangavel G."/>
            <person name="Lux T."/>
            <person name="Neumann P."/>
            <person name="Vondrak T."/>
            <person name="Novak P."/>
            <person name="Zhang M."/>
            <person name="Costa L."/>
            <person name="Castellani M."/>
            <person name="Scott A."/>
            <person name="Toegelov H."/>
            <person name="Fuchs J."/>
            <person name="Mata-Sucre Y."/>
            <person name="Dias Y."/>
            <person name="Vanzela A.L.L."/>
            <person name="Huettel B."/>
            <person name="Almeida C.C.S."/>
            <person name="Simkova H."/>
            <person name="Souza G."/>
            <person name="Pedrosa-Harand A."/>
            <person name="Macas J."/>
            <person name="Mayer K.F.X."/>
            <person name="Houben A."/>
            <person name="Marques A."/>
        </authorList>
    </citation>
    <scope>NUCLEOTIDE SEQUENCE [LARGE SCALE GENOMIC DNA]</scope>
    <source>
        <strain evidence="2">RhyTen1mFocal</strain>
    </source>
</reference>
<keyword evidence="3" id="KW-1185">Reference proteome</keyword>
<dbReference type="InterPro" id="IPR044974">
    <property type="entry name" value="Disease_R_plants"/>
</dbReference>
<dbReference type="InterPro" id="IPR027417">
    <property type="entry name" value="P-loop_NTPase"/>
</dbReference>
<organism evidence="2 3">
    <name type="scientific">Rhynchospora tenuis</name>
    <dbReference type="NCBI Taxonomy" id="198213"/>
    <lineage>
        <taxon>Eukaryota</taxon>
        <taxon>Viridiplantae</taxon>
        <taxon>Streptophyta</taxon>
        <taxon>Embryophyta</taxon>
        <taxon>Tracheophyta</taxon>
        <taxon>Spermatophyta</taxon>
        <taxon>Magnoliopsida</taxon>
        <taxon>Liliopsida</taxon>
        <taxon>Poales</taxon>
        <taxon>Cyperaceae</taxon>
        <taxon>Cyperoideae</taxon>
        <taxon>Rhynchosporeae</taxon>
        <taxon>Rhynchospora</taxon>
    </lineage>
</organism>
<dbReference type="InterPro" id="IPR002182">
    <property type="entry name" value="NB-ARC"/>
</dbReference>
<sequence length="606" mass="69290">MAARANPTSCEPEPPLVGFEDDKRKIMSALLDTSEPGFSVVHIIGPRGVGKTHLAKEIYTSPEVQKHFRVRIWVSASCSYYRVEDEDFKNMRAQLSIEHEADICRFLTGRRPENGRSSFPRTREFEVGPRSNEESLEILLNDAFSKYPWEDCPAGEVDDLSLEILLKTAFPKNLWEGCPASEVDDLVMKFMRKCKGLPWPLQFMGGLLSLCPWNELLDRIQTIEAAGMNFVDLAMRYRDLPSHEMRAAFLYFLTFPEDAEIHAESFALLLKSEGITSSTEQGKDILELLAESELKCERYSKSWHTKIHCEVGTVHGKEYVASMIEVTKWHSDGSIECCRLHDPLLRFLAIHEAKEKRFVSKNDSSILDLFDAQKELPSDRVLEIDDTINKVDVAREVKKRGELKHLSLNNLRLLPEIMKIKGWDKHLTTVVVGDTTMETLPSNELLKMRSVEHLSLRNTKIREIPELPESLKTLDVGELTSLTLENLEFDEDPMPKLGKLRMLKTLNLRWLLYSAQIKKMMCSNGSFPQLKRLQLYHISGLEEWSVEKRALPRVTHVVIDCCKALKDLSGPLVDRTTPLKELHLHAMPPGLTKKFSHLPFVKITQN</sequence>
<dbReference type="Pfam" id="PF00931">
    <property type="entry name" value="NB-ARC"/>
    <property type="match status" value="1"/>
</dbReference>
<proteinExistence type="predicted"/>
<evidence type="ECO:0000313" key="3">
    <source>
        <dbReference type="Proteomes" id="UP001210211"/>
    </source>
</evidence>
<dbReference type="PANTHER" id="PTHR23155:SF1205">
    <property type="entry name" value="DISEASE RESISTANCE PROTEIN RPM1"/>
    <property type="match status" value="1"/>
</dbReference>
<dbReference type="Gene3D" id="3.80.10.10">
    <property type="entry name" value="Ribonuclease Inhibitor"/>
    <property type="match status" value="1"/>
</dbReference>
<dbReference type="PRINTS" id="PR00364">
    <property type="entry name" value="DISEASERSIST"/>
</dbReference>
<evidence type="ECO:0000259" key="1">
    <source>
        <dbReference type="Pfam" id="PF00931"/>
    </source>
</evidence>
<dbReference type="Gene3D" id="3.40.50.300">
    <property type="entry name" value="P-loop containing nucleotide triphosphate hydrolases"/>
    <property type="match status" value="1"/>
</dbReference>
<gene>
    <name evidence="2" type="ORF">LUZ61_009077</name>
</gene>
<dbReference type="Proteomes" id="UP001210211">
    <property type="component" value="Unassembled WGS sequence"/>
</dbReference>
<feature type="domain" description="NB-ARC" evidence="1">
    <location>
        <begin position="20"/>
        <end position="95"/>
    </location>
</feature>
<dbReference type="AlphaFoldDB" id="A0AAD6EY00"/>
<dbReference type="SUPFAM" id="SSF52540">
    <property type="entry name" value="P-loop containing nucleoside triphosphate hydrolases"/>
    <property type="match status" value="1"/>
</dbReference>
<evidence type="ECO:0000313" key="2">
    <source>
        <dbReference type="EMBL" id="KAJ3705372.1"/>
    </source>
</evidence>